<dbReference type="AlphaFoldDB" id="A0A4Z1G2N0"/>
<keyword evidence="4" id="KW-0238">DNA-binding</keyword>
<dbReference type="SUPFAM" id="SSF57701">
    <property type="entry name" value="Zn2/Cys6 DNA-binding domain"/>
    <property type="match status" value="1"/>
</dbReference>
<evidence type="ECO:0000256" key="2">
    <source>
        <dbReference type="ARBA" id="ARBA00022833"/>
    </source>
</evidence>
<dbReference type="GO" id="GO:0000981">
    <property type="term" value="F:DNA-binding transcription factor activity, RNA polymerase II-specific"/>
    <property type="evidence" value="ECO:0007669"/>
    <property type="project" value="InterPro"/>
</dbReference>
<dbReference type="InterPro" id="IPR036864">
    <property type="entry name" value="Zn2-C6_fun-type_DNA-bd_sf"/>
</dbReference>
<keyword evidence="1" id="KW-0479">Metal-binding</keyword>
<keyword evidence="10" id="KW-1185">Reference proteome</keyword>
<keyword evidence="2" id="KW-0862">Zinc</keyword>
<reference evidence="9 10" key="1">
    <citation type="submission" date="2017-12" db="EMBL/GenBank/DDBJ databases">
        <title>Comparative genomics of Botrytis spp.</title>
        <authorList>
            <person name="Valero-Jimenez C.A."/>
            <person name="Tapia P."/>
            <person name="Veloso J."/>
            <person name="Silva-Moreno E."/>
            <person name="Staats M."/>
            <person name="Valdes J.H."/>
            <person name="Van Kan J.A.L."/>
        </authorList>
    </citation>
    <scope>NUCLEOTIDE SEQUENCE [LARGE SCALE GENOMIC DNA]</scope>
    <source>
        <strain evidence="9 10">Bp0003</strain>
    </source>
</reference>
<protein>
    <recommendedName>
        <fullName evidence="8">Zn(2)-C6 fungal-type domain-containing protein</fullName>
    </recommendedName>
</protein>
<keyword evidence="6" id="KW-0539">Nucleus</keyword>
<gene>
    <name evidence="9" type="ORF">BPAE_0001g01840</name>
</gene>
<evidence type="ECO:0000256" key="4">
    <source>
        <dbReference type="ARBA" id="ARBA00023125"/>
    </source>
</evidence>
<dbReference type="Pfam" id="PF00172">
    <property type="entry name" value="Zn_clus"/>
    <property type="match status" value="1"/>
</dbReference>
<dbReference type="PANTHER" id="PTHR36206">
    <property type="entry name" value="ASPERCRYPTIN BIOSYNTHESIS CLUSTER-SPECIFIC TRANSCRIPTION REGULATOR ATNN-RELATED"/>
    <property type="match status" value="1"/>
</dbReference>
<evidence type="ECO:0000313" key="9">
    <source>
        <dbReference type="EMBL" id="TGO31286.1"/>
    </source>
</evidence>
<dbReference type="CDD" id="cd00067">
    <property type="entry name" value="GAL4"/>
    <property type="match status" value="1"/>
</dbReference>
<evidence type="ECO:0000256" key="5">
    <source>
        <dbReference type="ARBA" id="ARBA00023163"/>
    </source>
</evidence>
<feature type="domain" description="Zn(2)-C6 fungal-type" evidence="8">
    <location>
        <begin position="24"/>
        <end position="54"/>
    </location>
</feature>
<sequence length="500" mass="57037">MPRVAPGQRKRAYRPKTKTGCMTFRRVKCDEGRPSCQRCASTGRRCDGYTEESSDSPASSNSDFNDYETSTVLIQSPSSSVILTSDRERKAFHFFVSMTAPMMGGFGEESCWSEMIPRAAHHEPSIRHAVIALGALHHTKARSSRSTSSNNLFSSAEEQFPLLEYNRAIKCLVEPFAKKERQAMDVCLINCVLFSAFEMMQGNYGHGAAHQESGSKILCEITYDEHSQKYYHDSLKTSNYPYLPMSLLEELYLRSDFVLTQARNTLHFFWSRFRTDLNNLNCQPNSPELNQRFHNWQMETIQFAHKWIFAFQAFILEYGDIFSEADKISVAILQIQSHSGYMNAHVPRGVKDNQMLWDPFLSVFEKITVLSEEVISNPAFGTIVFQIDMGVIGPLYQVGGACRHPIVRRKAIALLECVPSLQEGIWNAGMTARVARKVMELEEYGIEDVREAADIPDWARISDVQPEFEKEGRRVTLTYKRSDRAEGPSVRNKVTETFEW</sequence>
<evidence type="ECO:0000256" key="6">
    <source>
        <dbReference type="ARBA" id="ARBA00023242"/>
    </source>
</evidence>
<dbReference type="Proteomes" id="UP000297910">
    <property type="component" value="Unassembled WGS sequence"/>
</dbReference>
<dbReference type="GO" id="GO:0008270">
    <property type="term" value="F:zinc ion binding"/>
    <property type="evidence" value="ECO:0007669"/>
    <property type="project" value="InterPro"/>
</dbReference>
<dbReference type="PANTHER" id="PTHR36206:SF12">
    <property type="entry name" value="ASPERCRYPTIN BIOSYNTHESIS CLUSTER-SPECIFIC TRANSCRIPTION REGULATOR ATNN-RELATED"/>
    <property type="match status" value="1"/>
</dbReference>
<dbReference type="InterPro" id="IPR052360">
    <property type="entry name" value="Transcr_Regulatory_Proteins"/>
</dbReference>
<accession>A0A4Z1G2N0</accession>
<comment type="caution">
    <text evidence="9">The sequence shown here is derived from an EMBL/GenBank/DDBJ whole genome shotgun (WGS) entry which is preliminary data.</text>
</comment>
<organism evidence="9 10">
    <name type="scientific">Botrytis paeoniae</name>
    <dbReference type="NCBI Taxonomy" id="278948"/>
    <lineage>
        <taxon>Eukaryota</taxon>
        <taxon>Fungi</taxon>
        <taxon>Dikarya</taxon>
        <taxon>Ascomycota</taxon>
        <taxon>Pezizomycotina</taxon>
        <taxon>Leotiomycetes</taxon>
        <taxon>Helotiales</taxon>
        <taxon>Sclerotiniaceae</taxon>
        <taxon>Botrytis</taxon>
    </lineage>
</organism>
<evidence type="ECO:0000256" key="7">
    <source>
        <dbReference type="SAM" id="MobiDB-lite"/>
    </source>
</evidence>
<dbReference type="GO" id="GO:0003677">
    <property type="term" value="F:DNA binding"/>
    <property type="evidence" value="ECO:0007669"/>
    <property type="project" value="UniProtKB-KW"/>
</dbReference>
<name>A0A4Z1G2N0_9HELO</name>
<evidence type="ECO:0000313" key="10">
    <source>
        <dbReference type="Proteomes" id="UP000297910"/>
    </source>
</evidence>
<keyword evidence="5" id="KW-0804">Transcription</keyword>
<dbReference type="InterPro" id="IPR001138">
    <property type="entry name" value="Zn2Cys6_DnaBD"/>
</dbReference>
<dbReference type="EMBL" id="PQXI01000001">
    <property type="protein sequence ID" value="TGO31286.1"/>
    <property type="molecule type" value="Genomic_DNA"/>
</dbReference>
<feature type="region of interest" description="Disordered" evidence="7">
    <location>
        <begin position="43"/>
        <end position="63"/>
    </location>
</feature>
<evidence type="ECO:0000256" key="3">
    <source>
        <dbReference type="ARBA" id="ARBA00023015"/>
    </source>
</evidence>
<evidence type="ECO:0000259" key="8">
    <source>
        <dbReference type="Pfam" id="PF00172"/>
    </source>
</evidence>
<evidence type="ECO:0000256" key="1">
    <source>
        <dbReference type="ARBA" id="ARBA00022723"/>
    </source>
</evidence>
<proteinExistence type="predicted"/>
<keyword evidence="3" id="KW-0805">Transcription regulation</keyword>
<dbReference type="Gene3D" id="4.10.240.10">
    <property type="entry name" value="Zn(2)-C6 fungal-type DNA-binding domain"/>
    <property type="match status" value="1"/>
</dbReference>